<dbReference type="AlphaFoldDB" id="A0A1Z3UBY2"/>
<reference evidence="2" key="1">
    <citation type="submission" date="2017-06" db="EMBL/GenBank/DDBJ databases">
        <title>FDA dAtabase for Regulatory Grade micrObial Sequences (FDA-ARGOS): Supporting development and validation of Infectious Disease Dx tests.</title>
        <authorList>
            <person name="Minogue T."/>
            <person name="Wolcott M."/>
            <person name="Wasieloski L."/>
            <person name="Aguilar W."/>
            <person name="Moore D."/>
            <person name="Tallon L."/>
            <person name="Sadzewicz L."/>
            <person name="Sengamalay N."/>
            <person name="Ott S."/>
            <person name="Godinez A."/>
            <person name="Nagaraj S."/>
            <person name="Nadendla S."/>
            <person name="Geyer C."/>
            <person name="Sichtig H."/>
        </authorList>
    </citation>
    <scope>NUCLEOTIDE SEQUENCE [LARGE SCALE GENOMIC DNA]</scope>
    <source>
        <strain evidence="2">FDAARGOS_289</strain>
    </source>
</reference>
<proteinExistence type="predicted"/>
<protein>
    <submittedName>
        <fullName evidence="1">Uncharacterized protein</fullName>
    </submittedName>
</protein>
<sequence>MDRFTYLTRLRTSVAAEISGVQDAMGYLPWDNTRPNYLTKSSLTQLFDEAREGAEHFGVHVVHRHSSCGSKRHVQDFLMENVGDNELTYGDTRFEWRYPLDQLLMKRSCPCGGDRGREHWVLIDVLFAKGADQAFCEVVERILSDLSEAVLNAGDRKPRSGIRERLLRSLLVINDNIRPDSLDAYIAERRLALETAR</sequence>
<dbReference type="RefSeq" id="WP_088582816.1">
    <property type="nucleotide sequence ID" value="NZ_CP022048.2"/>
</dbReference>
<dbReference type="GeneID" id="34013535"/>
<dbReference type="EMBL" id="CP022048">
    <property type="protein sequence ID" value="ASE40793.1"/>
    <property type="molecule type" value="Genomic_DNA"/>
</dbReference>
<evidence type="ECO:0000313" key="1">
    <source>
        <dbReference type="EMBL" id="ASE40793.1"/>
    </source>
</evidence>
<organism evidence="1 2">
    <name type="scientific">Brevundimonas vesicularis</name>
    <name type="common">Pseudomonas vesicularis</name>
    <dbReference type="NCBI Taxonomy" id="41276"/>
    <lineage>
        <taxon>Bacteria</taxon>
        <taxon>Pseudomonadati</taxon>
        <taxon>Pseudomonadota</taxon>
        <taxon>Alphaproteobacteria</taxon>
        <taxon>Caulobacterales</taxon>
        <taxon>Caulobacteraceae</taxon>
        <taxon>Brevundimonas</taxon>
    </lineage>
</organism>
<dbReference type="Proteomes" id="UP000197050">
    <property type="component" value="Chromosome"/>
</dbReference>
<evidence type="ECO:0000313" key="2">
    <source>
        <dbReference type="Proteomes" id="UP000197050"/>
    </source>
</evidence>
<accession>A0A1Z3UBY2</accession>
<name>A0A1Z3UBY2_BREVE</name>
<dbReference type="KEGG" id="bvc:CEP68_15585"/>
<gene>
    <name evidence="1" type="ORF">CEP68_15585</name>
</gene>